<reference evidence="1 2" key="1">
    <citation type="journal article" date="2014" name="Genome Announc.">
        <title>Draft Genome Sequences of Three Strains of Bacteroides pyogenes Isolated from a Cat and Swine.</title>
        <authorList>
            <person name="Sakamoto M."/>
            <person name="Oshima K."/>
            <person name="Suda W."/>
            <person name="Kitamura K."/>
            <person name="Iida T."/>
            <person name="Hattori M."/>
            <person name="Ohkuma M."/>
        </authorList>
    </citation>
    <scope>NUCLEOTIDE SEQUENCE [LARGE SCALE GENOMIC DNA]</scope>
    <source>
        <strain evidence="1 2">JCM 6292</strain>
    </source>
</reference>
<evidence type="ECO:0000313" key="1">
    <source>
        <dbReference type="EMBL" id="GAE16456.1"/>
    </source>
</evidence>
<dbReference type="Proteomes" id="UP000018861">
    <property type="component" value="Unassembled WGS sequence"/>
</dbReference>
<dbReference type="EMBL" id="BAIQ01000035">
    <property type="protein sequence ID" value="GAE16456.1"/>
    <property type="molecule type" value="Genomic_DNA"/>
</dbReference>
<organism evidence="1 2">
    <name type="scientific">Bacteroides pyogenes JCM 6292</name>
    <dbReference type="NCBI Taxonomy" id="1235809"/>
    <lineage>
        <taxon>Bacteria</taxon>
        <taxon>Pseudomonadati</taxon>
        <taxon>Bacteroidota</taxon>
        <taxon>Bacteroidia</taxon>
        <taxon>Bacteroidales</taxon>
        <taxon>Bacteroidaceae</taxon>
        <taxon>Bacteroides</taxon>
    </lineage>
</organism>
<name>W4P9J3_9BACE</name>
<dbReference type="AlphaFoldDB" id="W4P9J3"/>
<accession>W4P9J3</accession>
<proteinExistence type="predicted"/>
<evidence type="ECO:0000313" key="2">
    <source>
        <dbReference type="Proteomes" id="UP000018861"/>
    </source>
</evidence>
<comment type="caution">
    <text evidence="1">The sequence shown here is derived from an EMBL/GenBank/DDBJ whole genome shotgun (WGS) entry which is preliminary data.</text>
</comment>
<sequence>MQNETVALFFAQQSHSTIFFSVCLPTIDYSFARNFKETNFPLSAYYPNKRILFYFN</sequence>
<protein>
    <submittedName>
        <fullName evidence="1">Uncharacterized protein</fullName>
    </submittedName>
</protein>
<gene>
    <name evidence="1" type="ORF">JCM6292_2889</name>
</gene>